<dbReference type="InterPro" id="IPR011006">
    <property type="entry name" value="CheY-like_superfamily"/>
</dbReference>
<organism evidence="5 6">
    <name type="scientific">Paenibacillus antri</name>
    <dbReference type="NCBI Taxonomy" id="2582848"/>
    <lineage>
        <taxon>Bacteria</taxon>
        <taxon>Bacillati</taxon>
        <taxon>Bacillota</taxon>
        <taxon>Bacilli</taxon>
        <taxon>Bacillales</taxon>
        <taxon>Paenibacillaceae</taxon>
        <taxon>Paenibacillus</taxon>
    </lineage>
</organism>
<name>A0A5R9GEJ7_9BACL</name>
<dbReference type="AlphaFoldDB" id="A0A5R9GEJ7"/>
<dbReference type="GO" id="GO:0000160">
    <property type="term" value="P:phosphorelay signal transduction system"/>
    <property type="evidence" value="ECO:0007669"/>
    <property type="project" value="UniProtKB-KW"/>
</dbReference>
<gene>
    <name evidence="5" type="ORF">FE782_17040</name>
</gene>
<keyword evidence="6" id="KW-1185">Reference proteome</keyword>
<reference evidence="5 6" key="1">
    <citation type="submission" date="2019-05" db="EMBL/GenBank/DDBJ databases">
        <authorList>
            <person name="Narsing Rao M.P."/>
            <person name="Li W.J."/>
        </authorList>
    </citation>
    <scope>NUCLEOTIDE SEQUENCE [LARGE SCALE GENOMIC DNA]</scope>
    <source>
        <strain evidence="5 6">SYSU_K30003</strain>
    </source>
</reference>
<dbReference type="OrthoDB" id="9790669at2"/>
<accession>A0A5R9GEJ7</accession>
<evidence type="ECO:0000313" key="5">
    <source>
        <dbReference type="EMBL" id="TLS51093.1"/>
    </source>
</evidence>
<evidence type="ECO:0000259" key="4">
    <source>
        <dbReference type="PROSITE" id="PS50110"/>
    </source>
</evidence>
<dbReference type="SUPFAM" id="SSF52172">
    <property type="entry name" value="CheY-like"/>
    <property type="match status" value="1"/>
</dbReference>
<dbReference type="Pfam" id="PF00072">
    <property type="entry name" value="Response_reg"/>
    <property type="match status" value="1"/>
</dbReference>
<dbReference type="RefSeq" id="WP_138195445.1">
    <property type="nucleotide sequence ID" value="NZ_VCIW01000011.1"/>
</dbReference>
<comment type="caution">
    <text evidence="5">The sequence shown here is derived from an EMBL/GenBank/DDBJ whole genome shotgun (WGS) entry which is preliminary data.</text>
</comment>
<dbReference type="PROSITE" id="PS50110">
    <property type="entry name" value="RESPONSE_REGULATORY"/>
    <property type="match status" value="1"/>
</dbReference>
<dbReference type="PANTHER" id="PTHR44591">
    <property type="entry name" value="STRESS RESPONSE REGULATOR PROTEIN 1"/>
    <property type="match status" value="1"/>
</dbReference>
<protein>
    <submittedName>
        <fullName evidence="5">Response regulator</fullName>
    </submittedName>
</protein>
<evidence type="ECO:0000313" key="6">
    <source>
        <dbReference type="Proteomes" id="UP000309676"/>
    </source>
</evidence>
<dbReference type="Gene3D" id="3.40.50.2300">
    <property type="match status" value="1"/>
</dbReference>
<dbReference type="InterPro" id="IPR001789">
    <property type="entry name" value="Sig_transdc_resp-reg_receiver"/>
</dbReference>
<keyword evidence="2" id="KW-0902">Two-component regulatory system</keyword>
<evidence type="ECO:0000256" key="1">
    <source>
        <dbReference type="ARBA" id="ARBA00022553"/>
    </source>
</evidence>
<dbReference type="SMART" id="SM00448">
    <property type="entry name" value="REC"/>
    <property type="match status" value="1"/>
</dbReference>
<evidence type="ECO:0000256" key="3">
    <source>
        <dbReference type="PROSITE-ProRule" id="PRU00169"/>
    </source>
</evidence>
<dbReference type="PANTHER" id="PTHR44591:SF14">
    <property type="entry name" value="PROTEIN PILG"/>
    <property type="match status" value="1"/>
</dbReference>
<dbReference type="InterPro" id="IPR050595">
    <property type="entry name" value="Bact_response_regulator"/>
</dbReference>
<sequence>MARILVVDDAAFMRVLIRDALESRGHEVVGEAANGEDAVRKFALLKPDVVTMDITLRESHGFHGLQRIRAIEPGAKVIMCSALGRRGLVMEAMASGASDFLIKPFHAERVVQAVEAQL</sequence>
<dbReference type="Proteomes" id="UP000309676">
    <property type="component" value="Unassembled WGS sequence"/>
</dbReference>
<keyword evidence="1 3" id="KW-0597">Phosphoprotein</keyword>
<dbReference type="EMBL" id="VCIW01000011">
    <property type="protein sequence ID" value="TLS51093.1"/>
    <property type="molecule type" value="Genomic_DNA"/>
</dbReference>
<feature type="modified residue" description="4-aspartylphosphate" evidence="3">
    <location>
        <position position="53"/>
    </location>
</feature>
<evidence type="ECO:0000256" key="2">
    <source>
        <dbReference type="ARBA" id="ARBA00023012"/>
    </source>
</evidence>
<feature type="domain" description="Response regulatory" evidence="4">
    <location>
        <begin position="3"/>
        <end position="118"/>
    </location>
</feature>
<proteinExistence type="predicted"/>